<keyword evidence="1" id="KW-0472">Membrane</keyword>
<dbReference type="EMBL" id="VFQF01000003">
    <property type="protein sequence ID" value="TQN45144.1"/>
    <property type="molecule type" value="Genomic_DNA"/>
</dbReference>
<gene>
    <name evidence="2" type="ORF">FHX52_4377</name>
</gene>
<organism evidence="2 3">
    <name type="scientific">Humibacillus xanthopallidus</name>
    <dbReference type="NCBI Taxonomy" id="412689"/>
    <lineage>
        <taxon>Bacteria</taxon>
        <taxon>Bacillati</taxon>
        <taxon>Actinomycetota</taxon>
        <taxon>Actinomycetes</taxon>
        <taxon>Micrococcales</taxon>
        <taxon>Intrasporangiaceae</taxon>
        <taxon>Humibacillus</taxon>
    </lineage>
</organism>
<feature type="transmembrane region" description="Helical" evidence="1">
    <location>
        <begin position="35"/>
        <end position="56"/>
    </location>
</feature>
<reference evidence="2 3" key="1">
    <citation type="submission" date="2019-06" db="EMBL/GenBank/DDBJ databases">
        <title>Sequencing the genomes of 1000 actinobacteria strains.</title>
        <authorList>
            <person name="Klenk H.-P."/>
        </authorList>
    </citation>
    <scope>NUCLEOTIDE SEQUENCE [LARGE SCALE GENOMIC DNA]</scope>
    <source>
        <strain evidence="2 3">DSM 21776</strain>
    </source>
</reference>
<keyword evidence="1" id="KW-1133">Transmembrane helix</keyword>
<evidence type="ECO:0000313" key="2">
    <source>
        <dbReference type="EMBL" id="TQN45144.1"/>
    </source>
</evidence>
<comment type="caution">
    <text evidence="2">The sequence shown here is derived from an EMBL/GenBank/DDBJ whole genome shotgun (WGS) entry which is preliminary data.</text>
</comment>
<sequence>MSDLTSFARDTERRVEQPGFEHIVTRYRRHRRRRYALVSAAAVLAVLAVVLAASGVGRPSAQRLPSAPTPQLTSVAVPEWTADQIVGHPDAFVASQLESRADRRTVLTVWKRCEVPTPDHDCLGREAMAVVDGTDHRFLVLGAVTGSSNQPDLRDPGLFREVGDGVWYWAHRSPGPYLLSPIMRQPVQLTVMDRPVAPLYGTPTVECADGVGLCSLDVNARTLQRLALPQVDGIRWATPTSAGCGIWGLAGAGADRRLVIQQSDGSFATASLPQTSRGVSMAEGGPACEVAVYQDVSDTKTEIVVSVDNGATWQVRGPVPPPAQQNGLIEERPRLRVLLTPRWAALPTTPGTYPVPGPLTPL</sequence>
<dbReference type="AlphaFoldDB" id="A0A543PM51"/>
<keyword evidence="1" id="KW-0812">Transmembrane</keyword>
<proteinExistence type="predicted"/>
<evidence type="ECO:0000256" key="1">
    <source>
        <dbReference type="SAM" id="Phobius"/>
    </source>
</evidence>
<protein>
    <submittedName>
        <fullName evidence="2">Uncharacterized protein</fullName>
    </submittedName>
</protein>
<accession>A0A543PM51</accession>
<dbReference type="RefSeq" id="WP_141824408.1">
    <property type="nucleotide sequence ID" value="NZ_BAAAQC010000009.1"/>
</dbReference>
<name>A0A543PM51_9MICO</name>
<dbReference type="Proteomes" id="UP000320085">
    <property type="component" value="Unassembled WGS sequence"/>
</dbReference>
<evidence type="ECO:0000313" key="3">
    <source>
        <dbReference type="Proteomes" id="UP000320085"/>
    </source>
</evidence>
<dbReference type="OrthoDB" id="4856683at2"/>